<dbReference type="GO" id="GO:0016301">
    <property type="term" value="F:kinase activity"/>
    <property type="evidence" value="ECO:0007669"/>
    <property type="project" value="UniProtKB-KW"/>
</dbReference>
<dbReference type="SUPFAM" id="SSF111331">
    <property type="entry name" value="NAD kinase/diacylglycerol kinase-like"/>
    <property type="match status" value="1"/>
</dbReference>
<evidence type="ECO:0000256" key="1">
    <source>
        <dbReference type="ARBA" id="ARBA00022679"/>
    </source>
</evidence>
<dbReference type="InterPro" id="IPR050187">
    <property type="entry name" value="Lipid_Phosphate_FormReg"/>
</dbReference>
<name>A0A6J4UZI2_9BACT</name>
<dbReference type="InterPro" id="IPR016064">
    <property type="entry name" value="NAD/diacylglycerol_kinase_sf"/>
</dbReference>
<organism evidence="7">
    <name type="scientific">uncultured Thermomicrobiales bacterium</name>
    <dbReference type="NCBI Taxonomy" id="1645740"/>
    <lineage>
        <taxon>Bacteria</taxon>
        <taxon>Pseudomonadati</taxon>
        <taxon>Thermomicrobiota</taxon>
        <taxon>Thermomicrobia</taxon>
        <taxon>Thermomicrobiales</taxon>
        <taxon>environmental samples</taxon>
    </lineage>
</organism>
<protein>
    <recommendedName>
        <fullName evidence="6">DAGKc domain-containing protein</fullName>
    </recommendedName>
</protein>
<evidence type="ECO:0000256" key="5">
    <source>
        <dbReference type="SAM" id="MobiDB-lite"/>
    </source>
</evidence>
<dbReference type="InterPro" id="IPR001206">
    <property type="entry name" value="Diacylglycerol_kinase_cat_dom"/>
</dbReference>
<feature type="region of interest" description="Disordered" evidence="5">
    <location>
        <begin position="1"/>
        <end position="25"/>
    </location>
</feature>
<dbReference type="AlphaFoldDB" id="A0A6J4UZI2"/>
<reference evidence="7" key="1">
    <citation type="submission" date="2020-02" db="EMBL/GenBank/DDBJ databases">
        <authorList>
            <person name="Meier V. D."/>
        </authorList>
    </citation>
    <scope>NUCLEOTIDE SEQUENCE</scope>
    <source>
        <strain evidence="7">AVDCRST_MAG33</strain>
    </source>
</reference>
<keyword evidence="3" id="KW-0418">Kinase</keyword>
<evidence type="ECO:0000259" key="6">
    <source>
        <dbReference type="PROSITE" id="PS50146"/>
    </source>
</evidence>
<dbReference type="PANTHER" id="PTHR12358">
    <property type="entry name" value="SPHINGOSINE KINASE"/>
    <property type="match status" value="1"/>
</dbReference>
<dbReference type="PROSITE" id="PS50146">
    <property type="entry name" value="DAGK"/>
    <property type="match status" value="1"/>
</dbReference>
<dbReference type="SMART" id="SM00046">
    <property type="entry name" value="DAGKc"/>
    <property type="match status" value="1"/>
</dbReference>
<dbReference type="EMBL" id="CADCWK010000210">
    <property type="protein sequence ID" value="CAA9564150.1"/>
    <property type="molecule type" value="Genomic_DNA"/>
</dbReference>
<dbReference type="Gene3D" id="3.40.50.10330">
    <property type="entry name" value="Probable inorganic polyphosphate/atp-NAD kinase, domain 1"/>
    <property type="match status" value="1"/>
</dbReference>
<keyword evidence="2" id="KW-0547">Nucleotide-binding</keyword>
<feature type="region of interest" description="Disordered" evidence="5">
    <location>
        <begin position="320"/>
        <end position="340"/>
    </location>
</feature>
<dbReference type="Pfam" id="PF19279">
    <property type="entry name" value="YegS_C"/>
    <property type="match status" value="1"/>
</dbReference>
<dbReference type="Pfam" id="PF00781">
    <property type="entry name" value="DAGK_cat"/>
    <property type="match status" value="1"/>
</dbReference>
<evidence type="ECO:0000256" key="3">
    <source>
        <dbReference type="ARBA" id="ARBA00022777"/>
    </source>
</evidence>
<dbReference type="GO" id="GO:0005524">
    <property type="term" value="F:ATP binding"/>
    <property type="evidence" value="ECO:0007669"/>
    <property type="project" value="UniProtKB-KW"/>
</dbReference>
<evidence type="ECO:0000313" key="7">
    <source>
        <dbReference type="EMBL" id="CAA9564150.1"/>
    </source>
</evidence>
<evidence type="ECO:0000256" key="2">
    <source>
        <dbReference type="ARBA" id="ARBA00022741"/>
    </source>
</evidence>
<dbReference type="Gene3D" id="2.60.200.40">
    <property type="match status" value="1"/>
</dbReference>
<evidence type="ECO:0000256" key="4">
    <source>
        <dbReference type="ARBA" id="ARBA00022840"/>
    </source>
</evidence>
<dbReference type="PANTHER" id="PTHR12358:SF54">
    <property type="entry name" value="SPHINGOSINE KINASE RELATED PROTEIN"/>
    <property type="match status" value="1"/>
</dbReference>
<keyword evidence="1" id="KW-0808">Transferase</keyword>
<dbReference type="InterPro" id="IPR045540">
    <property type="entry name" value="YegS/DAGK_C"/>
</dbReference>
<feature type="domain" description="DAGKc" evidence="6">
    <location>
        <begin position="23"/>
        <end position="159"/>
    </location>
</feature>
<keyword evidence="4" id="KW-0067">ATP-binding</keyword>
<proteinExistence type="predicted"/>
<gene>
    <name evidence="7" type="ORF">AVDCRST_MAG33-1918</name>
</gene>
<dbReference type="InterPro" id="IPR017438">
    <property type="entry name" value="ATP-NAD_kinase_N"/>
</dbReference>
<accession>A0A6J4UZI2</accession>
<sequence length="340" mass="36386">MATAEQPGHPIDQANGATRRTGDLDPRVRVILNPNAGTKAGIPVNVRDPEALVRSLMAEFDLGDDLIVSQSEEEAIVATRDAVRAGYGTVAAAGGDGTIGGIARELLHTPTALGILPLGSVMNIARMLDLPRDLPAAARAIAAARSSNSVRVIDVGDANGTVFFEAGSVGMNAVVFREANRFGDGDWRGLFSAIWVAFRYRPARMTIRLDDRTVSSRALMVAVANGPYTGIGFTVAPGANLEDGLFDVRLFRRFSRWELFRHFRGIAFGGREYTPKIETHRSRTVHVTTASPLPARADAHDLGHTPVTYTVIPGALRIVSPSPPPGHEPVDKQPEVTSSP</sequence>